<reference evidence="1 2" key="1">
    <citation type="journal article" date="2015" name="Nature">
        <title>rRNA introns, odd ribosomes, and small enigmatic genomes across a large radiation of phyla.</title>
        <authorList>
            <person name="Brown C.T."/>
            <person name="Hug L.A."/>
            <person name="Thomas B.C."/>
            <person name="Sharon I."/>
            <person name="Castelle C.J."/>
            <person name="Singh A."/>
            <person name="Wilkins M.J."/>
            <person name="Williams K.H."/>
            <person name="Banfield J.F."/>
        </authorList>
    </citation>
    <scope>NUCLEOTIDE SEQUENCE [LARGE SCALE GENOMIC DNA]</scope>
</reference>
<organism evidence="1 2">
    <name type="scientific">Candidatus Woesebacteria bacterium GW2011_GWE1_45_18</name>
    <dbReference type="NCBI Taxonomy" id="1618598"/>
    <lineage>
        <taxon>Bacteria</taxon>
        <taxon>Candidatus Woeseibacteriota</taxon>
    </lineage>
</organism>
<dbReference type="Pfam" id="PF11303">
    <property type="entry name" value="DUF3105"/>
    <property type="match status" value="2"/>
</dbReference>
<protein>
    <recommendedName>
        <fullName evidence="3">DUF3105 domain-containing protein</fullName>
    </recommendedName>
</protein>
<evidence type="ECO:0000313" key="2">
    <source>
        <dbReference type="Proteomes" id="UP000034086"/>
    </source>
</evidence>
<gene>
    <name evidence="1" type="ORF">UX03_C0013G0026</name>
</gene>
<dbReference type="Proteomes" id="UP000034086">
    <property type="component" value="Unassembled WGS sequence"/>
</dbReference>
<dbReference type="InterPro" id="IPR021454">
    <property type="entry name" value="DUF3105"/>
</dbReference>
<proteinExistence type="predicted"/>
<dbReference type="AlphaFoldDB" id="A0A0G1PE42"/>
<evidence type="ECO:0008006" key="3">
    <source>
        <dbReference type="Google" id="ProtNLM"/>
    </source>
</evidence>
<evidence type="ECO:0000313" key="1">
    <source>
        <dbReference type="EMBL" id="KKU03668.1"/>
    </source>
</evidence>
<comment type="caution">
    <text evidence="1">The sequence shown here is derived from an EMBL/GenBank/DDBJ whole genome shotgun (WGS) entry which is preliminary data.</text>
</comment>
<name>A0A0G1PE42_9BACT</name>
<sequence>MKKWIWLVVILAVLGITYWAIMEFTKPLPGQEVNDDGRNHVTDIYGVEYSSNPPSSGPHFAVWAKPGVYDRLISDGYLIHSMEHGYIVIWYDCSNLSSGGLIKAAFAHDEPTEESTESGQLLMHMKLIPEGNMSWFTPENAPEVEIELPEPFKSDACRALVTDLTEFIKAAQRIIVAPRINMETPVALTAWRRILKLEKVDKESIEKFIKAYHNRGPEQTVE</sequence>
<accession>A0A0G1PE42</accession>
<dbReference type="EMBL" id="LCKQ01000013">
    <property type="protein sequence ID" value="KKU03668.1"/>
    <property type="molecule type" value="Genomic_DNA"/>
</dbReference>